<accession>A0A9Q2IBQ3</accession>
<name>A0A9Q2IBQ3_9GAMM</name>
<dbReference type="KEGG" id="pqu:IG609_011625"/>
<dbReference type="AlphaFoldDB" id="A0A9Q2IBQ3"/>
<dbReference type="EMBL" id="CP065177">
    <property type="protein sequence ID" value="URG47483.1"/>
    <property type="molecule type" value="Genomic_DNA"/>
</dbReference>
<dbReference type="RefSeq" id="WP_039551989.1">
    <property type="nucleotide sequence ID" value="NZ_CP065177.1"/>
</dbReference>
<dbReference type="Proteomes" id="UP000806577">
    <property type="component" value="Chromosome"/>
</dbReference>
<evidence type="ECO:0000313" key="1">
    <source>
        <dbReference type="EMBL" id="URG47483.1"/>
    </source>
</evidence>
<sequence length="74" mass="8365">MLVPTKFTSLEESTIFKMRAILEKNIHGETISDAMTRTAKDFQDASEFLHALDVLYVLKIIDIDITTGIISYAE</sequence>
<evidence type="ECO:0000313" key="2">
    <source>
        <dbReference type="Proteomes" id="UP000806577"/>
    </source>
</evidence>
<keyword evidence="2" id="KW-1185">Reference proteome</keyword>
<reference evidence="1 2" key="1">
    <citation type="journal article" date="2021" name="Int. J. Syst. Evol. Microbiol.">
        <title>&lt;i&gt;Pectobacterium quasiaquaticum&lt;/i&gt; sp. nov., isolated from waterways.</title>
        <authorList>
            <person name="Ben Moussa H."/>
            <person name="Pedron J."/>
            <person name="Bertrand C."/>
            <person name="Hecquet A."/>
            <person name="Barny M.A."/>
        </authorList>
    </citation>
    <scope>NUCLEOTIDE SEQUENCE [LARGE SCALE GENOMIC DNA]</scope>
    <source>
        <strain evidence="1 2">A477-S1-J17</strain>
    </source>
</reference>
<dbReference type="Pfam" id="PF20292">
    <property type="entry name" value="MC7"/>
    <property type="match status" value="1"/>
</dbReference>
<dbReference type="InterPro" id="IPR046900">
    <property type="entry name" value="ABC-3C_MC7"/>
</dbReference>
<proteinExistence type="predicted"/>
<protein>
    <submittedName>
        <fullName evidence="1">Uncharacterized protein</fullName>
    </submittedName>
</protein>
<gene>
    <name evidence="1" type="ORF">IG609_011625</name>
</gene>
<organism evidence="1 2">
    <name type="scientific">Pectobacterium quasiaquaticum</name>
    <dbReference type="NCBI Taxonomy" id="2774015"/>
    <lineage>
        <taxon>Bacteria</taxon>
        <taxon>Pseudomonadati</taxon>
        <taxon>Pseudomonadota</taxon>
        <taxon>Gammaproteobacteria</taxon>
        <taxon>Enterobacterales</taxon>
        <taxon>Pectobacteriaceae</taxon>
        <taxon>Pectobacterium</taxon>
    </lineage>
</organism>